<dbReference type="InterPro" id="IPR014565">
    <property type="entry name" value="EpsL_firmicutes"/>
</dbReference>
<dbReference type="EMBL" id="LTBA01000055">
    <property type="protein sequence ID" value="KYH30829.1"/>
    <property type="molecule type" value="Genomic_DNA"/>
</dbReference>
<dbReference type="PANTHER" id="PTHR40446:SF2">
    <property type="entry name" value="N-ACETYLGLUCOSAMINE-1-PHOSPHODIESTER ALPHA-N-ACETYLGLUCOSAMINIDASE"/>
    <property type="match status" value="1"/>
</dbReference>
<protein>
    <recommendedName>
        <fullName evidence="2">Phosphodiester glycosidase domain-containing protein</fullName>
    </recommendedName>
</protein>
<dbReference type="InterPro" id="IPR018711">
    <property type="entry name" value="NAGPA"/>
</dbReference>
<keyword evidence="4" id="KW-1185">Reference proteome</keyword>
<organism evidence="3 4">
    <name type="scientific">Clostridium tepidiprofundi DSM 19306</name>
    <dbReference type="NCBI Taxonomy" id="1121338"/>
    <lineage>
        <taxon>Bacteria</taxon>
        <taxon>Bacillati</taxon>
        <taxon>Bacillota</taxon>
        <taxon>Clostridia</taxon>
        <taxon>Eubacteriales</taxon>
        <taxon>Clostridiaceae</taxon>
        <taxon>Clostridium</taxon>
    </lineage>
</organism>
<evidence type="ECO:0000313" key="3">
    <source>
        <dbReference type="EMBL" id="KYH30829.1"/>
    </source>
</evidence>
<feature type="transmembrane region" description="Helical" evidence="1">
    <location>
        <begin position="7"/>
        <end position="28"/>
    </location>
</feature>
<evidence type="ECO:0000313" key="4">
    <source>
        <dbReference type="Proteomes" id="UP000075531"/>
    </source>
</evidence>
<dbReference type="Proteomes" id="UP000075531">
    <property type="component" value="Unassembled WGS sequence"/>
</dbReference>
<dbReference type="AlphaFoldDB" id="A0A151AT61"/>
<dbReference type="Pfam" id="PF09992">
    <property type="entry name" value="NAGPA"/>
    <property type="match status" value="1"/>
</dbReference>
<gene>
    <name evidence="3" type="ORF">CLTEP_24820</name>
</gene>
<name>A0A151AT61_9CLOT</name>
<keyword evidence="1" id="KW-0812">Transmembrane</keyword>
<dbReference type="PANTHER" id="PTHR40446">
    <property type="entry name" value="N-ACETYLGLUCOSAMINE-1-PHOSPHODIESTER ALPHA-N-ACETYLGLUCOSAMINIDASE"/>
    <property type="match status" value="1"/>
</dbReference>
<evidence type="ECO:0000259" key="2">
    <source>
        <dbReference type="Pfam" id="PF09992"/>
    </source>
</evidence>
<dbReference type="STRING" id="1121338.CLTEP_24820"/>
<dbReference type="RefSeq" id="WP_084364944.1">
    <property type="nucleotide sequence ID" value="NZ_LTBA01000055.1"/>
</dbReference>
<evidence type="ECO:0000256" key="1">
    <source>
        <dbReference type="SAM" id="Phobius"/>
    </source>
</evidence>
<keyword evidence="1" id="KW-1133">Transmembrane helix</keyword>
<sequence>MIKLLKCIILEVFFMIIILFFFVFYGPFHNIRDVVVKSLMTTMNHKWIAELFLSDKKINQIMNEQIVKDISQSGKCKLEKDINISNNENGIELYEIKGNRFEGKIILVYNPRRVKVGYTSKIGTEGQTTSEIAKRYNAIAAINGGGFKGSNDGIAWAGTGGTPRGILMSDGKLIYNDIKDKYKKSDVMALTKEGYLLVGKYSLNQLVKLKASEVISFGPPLIVNGKKTIENGDGGWGIAPRTAIGQRKDGVIILLAIDGRRVNCLGATLKEVQDILFDFGAYNAVNLDGGFSTTMYYNGKVINNPPDILGERCVPTIVYVEK</sequence>
<dbReference type="PIRSF" id="PIRSF031512">
    <property type="entry name" value="EpsL"/>
    <property type="match status" value="1"/>
</dbReference>
<dbReference type="PATRIC" id="fig|1121338.3.peg.2575"/>
<proteinExistence type="predicted"/>
<feature type="domain" description="Phosphodiester glycosidase" evidence="2">
    <location>
        <begin position="136"/>
        <end position="320"/>
    </location>
</feature>
<reference evidence="3 4" key="1">
    <citation type="submission" date="2016-02" db="EMBL/GenBank/DDBJ databases">
        <title>Genome sequence of Clostridium tepidiprofundi DSM 19306.</title>
        <authorList>
            <person name="Poehlein A."/>
            <person name="Daniel R."/>
        </authorList>
    </citation>
    <scope>NUCLEOTIDE SEQUENCE [LARGE SCALE GENOMIC DNA]</scope>
    <source>
        <strain evidence="3 4">DSM 19306</strain>
    </source>
</reference>
<keyword evidence="1" id="KW-0472">Membrane</keyword>
<dbReference type="OrthoDB" id="9809781at2"/>
<accession>A0A151AT61</accession>
<comment type="caution">
    <text evidence="3">The sequence shown here is derived from an EMBL/GenBank/DDBJ whole genome shotgun (WGS) entry which is preliminary data.</text>
</comment>